<keyword evidence="3" id="KW-1185">Reference proteome</keyword>
<gene>
    <name evidence="2" type="ORF">QU481_09445</name>
</gene>
<keyword evidence="1" id="KW-1133">Transmembrane helix</keyword>
<evidence type="ECO:0000313" key="3">
    <source>
        <dbReference type="Proteomes" id="UP001168540"/>
    </source>
</evidence>
<name>A0ABT7XN57_9NEIS</name>
<proteinExistence type="predicted"/>
<evidence type="ECO:0000256" key="1">
    <source>
        <dbReference type="SAM" id="Phobius"/>
    </source>
</evidence>
<accession>A0ABT7XN57</accession>
<organism evidence="2 3">
    <name type="scientific">Crenobacter oryzisoli</name>
    <dbReference type="NCBI Taxonomy" id="3056844"/>
    <lineage>
        <taxon>Bacteria</taxon>
        <taxon>Pseudomonadati</taxon>
        <taxon>Pseudomonadota</taxon>
        <taxon>Betaproteobacteria</taxon>
        <taxon>Neisseriales</taxon>
        <taxon>Neisseriaceae</taxon>
        <taxon>Crenobacter</taxon>
    </lineage>
</organism>
<keyword evidence="1" id="KW-0812">Transmembrane</keyword>
<sequence>MKFSELAILAPIVALIYCIGLVVFNMIHAVLLLISAGLGAPFWIAGHFFHFAGLEPVSSILLMLLIIRVVLTVREYLYK</sequence>
<dbReference type="EMBL" id="JAUEDK010000013">
    <property type="protein sequence ID" value="MDN0075113.1"/>
    <property type="molecule type" value="Genomic_DNA"/>
</dbReference>
<reference evidence="2" key="1">
    <citation type="submission" date="2023-06" db="EMBL/GenBank/DDBJ databases">
        <authorList>
            <person name="Zhang S."/>
        </authorList>
    </citation>
    <scope>NUCLEOTIDE SEQUENCE</scope>
    <source>
        <strain evidence="2">SG2303</strain>
    </source>
</reference>
<keyword evidence="1" id="KW-0472">Membrane</keyword>
<comment type="caution">
    <text evidence="2">The sequence shown here is derived from an EMBL/GenBank/DDBJ whole genome shotgun (WGS) entry which is preliminary data.</text>
</comment>
<dbReference type="RefSeq" id="WP_289829706.1">
    <property type="nucleotide sequence ID" value="NZ_JAUEDK010000013.1"/>
</dbReference>
<feature type="transmembrane region" description="Helical" evidence="1">
    <location>
        <begin position="6"/>
        <end position="24"/>
    </location>
</feature>
<evidence type="ECO:0000313" key="2">
    <source>
        <dbReference type="EMBL" id="MDN0075113.1"/>
    </source>
</evidence>
<dbReference type="Proteomes" id="UP001168540">
    <property type="component" value="Unassembled WGS sequence"/>
</dbReference>
<feature type="transmembrane region" description="Helical" evidence="1">
    <location>
        <begin position="57"/>
        <end position="77"/>
    </location>
</feature>
<protein>
    <submittedName>
        <fullName evidence="2">Uncharacterized protein</fullName>
    </submittedName>
</protein>